<dbReference type="EMBL" id="BART01006133">
    <property type="protein sequence ID" value="GAG58319.1"/>
    <property type="molecule type" value="Genomic_DNA"/>
</dbReference>
<protein>
    <submittedName>
        <fullName evidence="1">Uncharacterized protein</fullName>
    </submittedName>
</protein>
<proteinExistence type="predicted"/>
<evidence type="ECO:0000313" key="1">
    <source>
        <dbReference type="EMBL" id="GAG58319.1"/>
    </source>
</evidence>
<name>X0YPX4_9ZZZZ</name>
<accession>X0YPX4</accession>
<reference evidence="1" key="1">
    <citation type="journal article" date="2014" name="Front. Microbiol.">
        <title>High frequency of phylogenetically diverse reductive dehalogenase-homologous genes in deep subseafloor sedimentary metagenomes.</title>
        <authorList>
            <person name="Kawai M."/>
            <person name="Futagami T."/>
            <person name="Toyoda A."/>
            <person name="Takaki Y."/>
            <person name="Nishi S."/>
            <person name="Hori S."/>
            <person name="Arai W."/>
            <person name="Tsubouchi T."/>
            <person name="Morono Y."/>
            <person name="Uchiyama I."/>
            <person name="Ito T."/>
            <person name="Fujiyama A."/>
            <person name="Inagaki F."/>
            <person name="Takami H."/>
        </authorList>
    </citation>
    <scope>NUCLEOTIDE SEQUENCE</scope>
    <source>
        <strain evidence="1">Expedition CK06-06</strain>
    </source>
</reference>
<sequence length="59" mass="7345">MKEELLKLLREYKEYMIKSNNEQWERAKAIGEYPDEEYEVNFTLEGFFEWLSDYKERGK</sequence>
<dbReference type="AlphaFoldDB" id="X0YPX4"/>
<organism evidence="1">
    <name type="scientific">marine sediment metagenome</name>
    <dbReference type="NCBI Taxonomy" id="412755"/>
    <lineage>
        <taxon>unclassified sequences</taxon>
        <taxon>metagenomes</taxon>
        <taxon>ecological metagenomes</taxon>
    </lineage>
</organism>
<comment type="caution">
    <text evidence="1">The sequence shown here is derived from an EMBL/GenBank/DDBJ whole genome shotgun (WGS) entry which is preliminary data.</text>
</comment>
<gene>
    <name evidence="1" type="ORF">S01H4_13960</name>
</gene>